<keyword evidence="2" id="KW-1185">Reference proteome</keyword>
<sequence length="160" mass="17360">MFHGGTNFGFMNGAMHFHDYKSDVTSYGKYSSTLPSLVCSAWAWLGLAVERPSGSTSGTFSVFGNRVPGEDYDAVLTEAGDYTAKYMKLRDFFGSISGIPLPPPPDLIPKMSYEPITPVLYLSLWDALKYMGEVSAGGSCGGSMAQNPFRQGVWERKASA</sequence>
<reference evidence="1 2" key="1">
    <citation type="submission" date="2023-05" db="EMBL/GenBank/DDBJ databases">
        <title>B98-5 Cell Line De Novo Hybrid Assembly: An Optical Mapping Approach.</title>
        <authorList>
            <person name="Kananen K."/>
            <person name="Auerbach J.A."/>
            <person name="Kautto E."/>
            <person name="Blachly J.S."/>
        </authorList>
    </citation>
    <scope>NUCLEOTIDE SEQUENCE [LARGE SCALE GENOMIC DNA]</scope>
    <source>
        <strain evidence="1">B95-8</strain>
        <tissue evidence="1">Cell line</tissue>
    </source>
</reference>
<evidence type="ECO:0000313" key="1">
    <source>
        <dbReference type="EMBL" id="KAK2099838.1"/>
    </source>
</evidence>
<dbReference type="Gene3D" id="2.60.120.260">
    <property type="entry name" value="Galactose-binding domain-like"/>
    <property type="match status" value="2"/>
</dbReference>
<name>A0ABQ9US21_SAGOE</name>
<organism evidence="1 2">
    <name type="scientific">Saguinus oedipus</name>
    <name type="common">Cotton-top tamarin</name>
    <name type="synonym">Oedipomidas oedipus</name>
    <dbReference type="NCBI Taxonomy" id="9490"/>
    <lineage>
        <taxon>Eukaryota</taxon>
        <taxon>Metazoa</taxon>
        <taxon>Chordata</taxon>
        <taxon>Craniata</taxon>
        <taxon>Vertebrata</taxon>
        <taxon>Euteleostomi</taxon>
        <taxon>Mammalia</taxon>
        <taxon>Eutheria</taxon>
        <taxon>Euarchontoglires</taxon>
        <taxon>Primates</taxon>
        <taxon>Haplorrhini</taxon>
        <taxon>Platyrrhini</taxon>
        <taxon>Cebidae</taxon>
        <taxon>Callitrichinae</taxon>
        <taxon>Saguinus</taxon>
    </lineage>
</organism>
<gene>
    <name evidence="1" type="primary">GLB1L2_2</name>
    <name evidence="1" type="ORF">P7K49_021186</name>
</gene>
<evidence type="ECO:0000313" key="2">
    <source>
        <dbReference type="Proteomes" id="UP001266305"/>
    </source>
</evidence>
<dbReference type="Proteomes" id="UP001266305">
    <property type="component" value="Unassembled WGS sequence"/>
</dbReference>
<protein>
    <submittedName>
        <fullName evidence="1">Beta-galactosidase-1-like protein 2</fullName>
    </submittedName>
</protein>
<accession>A0ABQ9US21</accession>
<dbReference type="EMBL" id="JASSZA010000010">
    <property type="protein sequence ID" value="KAK2099838.1"/>
    <property type="molecule type" value="Genomic_DNA"/>
</dbReference>
<comment type="caution">
    <text evidence="1">The sequence shown here is derived from an EMBL/GenBank/DDBJ whole genome shotgun (WGS) entry which is preliminary data.</text>
</comment>
<proteinExistence type="predicted"/>